<protein>
    <recommendedName>
        <fullName evidence="3">Tc1-like transposase DDE domain-containing protein</fullName>
    </recommendedName>
</protein>
<dbReference type="AlphaFoldDB" id="A0A4Y2DUT1"/>
<accession>A0A4Y2DUT1</accession>
<proteinExistence type="predicted"/>
<dbReference type="Proteomes" id="UP000499080">
    <property type="component" value="Unassembled WGS sequence"/>
</dbReference>
<name>A0A4Y2DUT1_ARAVE</name>
<evidence type="ECO:0000313" key="1">
    <source>
        <dbReference type="EMBL" id="GBM19578.1"/>
    </source>
</evidence>
<dbReference type="EMBL" id="BGPR01000426">
    <property type="protein sequence ID" value="GBM19578.1"/>
    <property type="molecule type" value="Genomic_DNA"/>
</dbReference>
<dbReference type="GO" id="GO:0003676">
    <property type="term" value="F:nucleic acid binding"/>
    <property type="evidence" value="ECO:0007669"/>
    <property type="project" value="InterPro"/>
</dbReference>
<dbReference type="OrthoDB" id="7787442at2759"/>
<sequence length="131" mass="15038">MLRHFVILQLQQRGCLQDIIFMQDSTLPHINCRVEQFLRQMHGPSAVIFHSMASSFAGYHPRDFGLWGFLKDNIYSKRPASLPDLKDSIWRHVLDIPADSRRSAVVNIVLRLEHIVEYEGGGLLSSFNATF</sequence>
<organism evidence="1 2">
    <name type="scientific">Araneus ventricosus</name>
    <name type="common">Orbweaver spider</name>
    <name type="synonym">Epeira ventricosa</name>
    <dbReference type="NCBI Taxonomy" id="182803"/>
    <lineage>
        <taxon>Eukaryota</taxon>
        <taxon>Metazoa</taxon>
        <taxon>Ecdysozoa</taxon>
        <taxon>Arthropoda</taxon>
        <taxon>Chelicerata</taxon>
        <taxon>Arachnida</taxon>
        <taxon>Araneae</taxon>
        <taxon>Araneomorphae</taxon>
        <taxon>Entelegynae</taxon>
        <taxon>Araneoidea</taxon>
        <taxon>Araneidae</taxon>
        <taxon>Araneus</taxon>
    </lineage>
</organism>
<comment type="caution">
    <text evidence="1">The sequence shown here is derived from an EMBL/GenBank/DDBJ whole genome shotgun (WGS) entry which is preliminary data.</text>
</comment>
<dbReference type="Gene3D" id="3.30.420.10">
    <property type="entry name" value="Ribonuclease H-like superfamily/Ribonuclease H"/>
    <property type="match status" value="1"/>
</dbReference>
<reference evidence="1 2" key="1">
    <citation type="journal article" date="2019" name="Sci. Rep.">
        <title>Orb-weaving spider Araneus ventricosus genome elucidates the spidroin gene catalogue.</title>
        <authorList>
            <person name="Kono N."/>
            <person name="Nakamura H."/>
            <person name="Ohtoshi R."/>
            <person name="Moran D.A.P."/>
            <person name="Shinohara A."/>
            <person name="Yoshida Y."/>
            <person name="Fujiwara M."/>
            <person name="Mori M."/>
            <person name="Tomita M."/>
            <person name="Arakawa K."/>
        </authorList>
    </citation>
    <scope>NUCLEOTIDE SEQUENCE [LARGE SCALE GENOMIC DNA]</scope>
</reference>
<evidence type="ECO:0008006" key="3">
    <source>
        <dbReference type="Google" id="ProtNLM"/>
    </source>
</evidence>
<evidence type="ECO:0000313" key="2">
    <source>
        <dbReference type="Proteomes" id="UP000499080"/>
    </source>
</evidence>
<gene>
    <name evidence="1" type="ORF">AVEN_377_1</name>
</gene>
<keyword evidence="2" id="KW-1185">Reference proteome</keyword>
<dbReference type="InterPro" id="IPR036397">
    <property type="entry name" value="RNaseH_sf"/>
</dbReference>